<reference evidence="1" key="1">
    <citation type="submission" date="2016-04" db="EMBL/GenBank/DDBJ databases">
        <authorList>
            <person name="Evans L.H."/>
            <person name="Alamgir A."/>
            <person name="Owens N."/>
            <person name="Weber N.D."/>
            <person name="Virtaneva K."/>
            <person name="Barbian K."/>
            <person name="Babar A."/>
            <person name="Rosenke K."/>
        </authorList>
    </citation>
    <scope>NUCLEOTIDE SEQUENCE</scope>
    <source>
        <strain evidence="1">86-2</strain>
    </source>
</reference>
<dbReference type="EMBL" id="FLUL01000001">
    <property type="protein sequence ID" value="SBW07562.1"/>
    <property type="molecule type" value="Genomic_DNA"/>
</dbReference>
<name>A0A212K7D9_9BACT</name>
<accession>A0A212K7D9</accession>
<organism evidence="1">
    <name type="scientific">uncultured Dysgonomonas sp</name>
    <dbReference type="NCBI Taxonomy" id="206096"/>
    <lineage>
        <taxon>Bacteria</taxon>
        <taxon>Pseudomonadati</taxon>
        <taxon>Bacteroidota</taxon>
        <taxon>Bacteroidia</taxon>
        <taxon>Bacteroidales</taxon>
        <taxon>Dysgonomonadaceae</taxon>
        <taxon>Dysgonomonas</taxon>
        <taxon>environmental samples</taxon>
    </lineage>
</organism>
<protein>
    <submittedName>
        <fullName evidence="1">Uncharacterized protein</fullName>
    </submittedName>
</protein>
<evidence type="ECO:0000313" key="1">
    <source>
        <dbReference type="EMBL" id="SBW07562.1"/>
    </source>
</evidence>
<dbReference type="AlphaFoldDB" id="A0A212K7D9"/>
<sequence length="68" mass="8002">MRPRSCNGSFHSVFFIGLLYFCYAEVMEYERRQEYILTLSLTTNKQYAESNSVINMRSSYDISPKDSL</sequence>
<proteinExistence type="predicted"/>
<gene>
    <name evidence="1" type="ORF">KL86DYS2_13186</name>
</gene>